<proteinExistence type="predicted"/>
<accession>A0A0U1P5H0</accession>
<protein>
    <submittedName>
        <fullName evidence="1">Uncharacterized protein</fullName>
    </submittedName>
</protein>
<dbReference type="EMBL" id="DF196819">
    <property type="protein sequence ID" value="GAD29799.1"/>
    <property type="molecule type" value="Genomic_DNA"/>
</dbReference>
<dbReference type="HOGENOM" id="CLU_1863314_0_0_6"/>
<dbReference type="AlphaFoldDB" id="A0A0U1P5H0"/>
<sequence>MYQISITEFIDGKQYAKHVFKFSKGKQTSPNSISQYGNVTIYTHDHYQVAELLRSCGSIRDEWLIRKCPEFGVITSIKHSTSRLVVRQSEENGRSSLTWFSNNDRKEKMNCPEWATTTVNDYVLTEFYKIIGRTDEY</sequence>
<evidence type="ECO:0000313" key="1">
    <source>
        <dbReference type="EMBL" id="GAD29799.1"/>
    </source>
</evidence>
<reference evidence="2" key="1">
    <citation type="submission" date="2012-12" db="EMBL/GenBank/DDBJ databases">
        <title>Genome Sequence of Photobacterium leiognathi lrivu.4.1.</title>
        <authorList>
            <person name="Urbanczyk H."/>
            <person name="Ogura Y."/>
            <person name="Hayashi T."/>
            <person name="Dunlap P.V."/>
        </authorList>
    </citation>
    <scope>NUCLEOTIDE SEQUENCE [LARGE SCALE GENOMIC DNA]</scope>
    <source>
        <strain evidence="2">lrivu.4.1</strain>
    </source>
</reference>
<dbReference type="Proteomes" id="UP000030675">
    <property type="component" value="Unassembled WGS sequence"/>
</dbReference>
<gene>
    <name evidence="1" type="ORF">PLEI_1452</name>
</gene>
<evidence type="ECO:0000313" key="2">
    <source>
        <dbReference type="Proteomes" id="UP000030675"/>
    </source>
</evidence>
<name>A0A0U1P5H0_PHOLE</name>
<organism evidence="1 2">
    <name type="scientific">Photobacterium leiognathi lrivu.4.1</name>
    <dbReference type="NCBI Taxonomy" id="1248232"/>
    <lineage>
        <taxon>Bacteria</taxon>
        <taxon>Pseudomonadati</taxon>
        <taxon>Pseudomonadota</taxon>
        <taxon>Gammaproteobacteria</taxon>
        <taxon>Vibrionales</taxon>
        <taxon>Vibrionaceae</taxon>
        <taxon>Photobacterium</taxon>
    </lineage>
</organism>